<dbReference type="InParanoid" id="K0KD34"/>
<dbReference type="Proteomes" id="UP000009328">
    <property type="component" value="Unassembled WGS sequence"/>
</dbReference>
<keyword evidence="2" id="KW-1185">Reference proteome</keyword>
<organism evidence="1 2">
    <name type="scientific">Wickerhamomyces ciferrii (strain ATCC 14091 / BCRC 22168 / CBS 111 / JCM 3599 / NBRC 0793 / NRRL Y-1031 F-60-10)</name>
    <name type="common">Yeast</name>
    <name type="synonym">Pichia ciferrii</name>
    <dbReference type="NCBI Taxonomy" id="1206466"/>
    <lineage>
        <taxon>Eukaryota</taxon>
        <taxon>Fungi</taxon>
        <taxon>Dikarya</taxon>
        <taxon>Ascomycota</taxon>
        <taxon>Saccharomycotina</taxon>
        <taxon>Saccharomycetes</taxon>
        <taxon>Phaffomycetales</taxon>
        <taxon>Wickerhamomycetaceae</taxon>
        <taxon>Wickerhamomyces</taxon>
    </lineage>
</organism>
<evidence type="ECO:0000313" key="1">
    <source>
        <dbReference type="EMBL" id="CCH40786.1"/>
    </source>
</evidence>
<reference evidence="1 2" key="1">
    <citation type="journal article" date="2012" name="Eukaryot. Cell">
        <title>Draft genome sequence of Wickerhamomyces ciferrii NRRL Y-1031 F-60-10.</title>
        <authorList>
            <person name="Schneider J."/>
            <person name="Andrea H."/>
            <person name="Blom J."/>
            <person name="Jaenicke S."/>
            <person name="Ruckert C."/>
            <person name="Schorsch C."/>
            <person name="Szczepanowski R."/>
            <person name="Farwick M."/>
            <person name="Goesmann A."/>
            <person name="Puhler A."/>
            <person name="Schaffer S."/>
            <person name="Tauch A."/>
            <person name="Kohler T."/>
            <person name="Brinkrolf K."/>
        </authorList>
    </citation>
    <scope>NUCLEOTIDE SEQUENCE [LARGE SCALE GENOMIC DNA]</scope>
    <source>
        <strain evidence="2">ATCC 14091 / BCRC 22168 / CBS 111 / JCM 3599 / NBRC 0793 / NRRL Y-1031 F-60-10</strain>
    </source>
</reference>
<name>K0KD34_WICCF</name>
<protein>
    <submittedName>
        <fullName evidence="1">Uncharacterized protein</fullName>
    </submittedName>
</protein>
<dbReference type="AlphaFoldDB" id="K0KD34"/>
<comment type="caution">
    <text evidence="1">The sequence shown here is derived from an EMBL/GenBank/DDBJ whole genome shotgun (WGS) entry which is preliminary data.</text>
</comment>
<accession>K0KD34</accession>
<dbReference type="HOGENOM" id="CLU_621435_0_0_1"/>
<evidence type="ECO:0000313" key="2">
    <source>
        <dbReference type="Proteomes" id="UP000009328"/>
    </source>
</evidence>
<dbReference type="EMBL" id="CAIF01000006">
    <property type="protein sequence ID" value="CCH40786.1"/>
    <property type="molecule type" value="Genomic_DNA"/>
</dbReference>
<proteinExistence type="predicted"/>
<gene>
    <name evidence="1" type="ORF">BN7_320</name>
</gene>
<sequence>MSTIDNNDKLIRFRLDVKVPVLSHTVDTSNPVSDIVKCQIHKKFNSNLIDKSQDNIQNFHIDSIFQNFFITTKLIDDESFAQINLLLSGFAKYKYLKKIIPKRFMWNFANSHPELMIPGNKAYNFYNFEMYKFFIKMPIINRKHHKHIKRIKFDRNNIYLSLEDRLKSFTVVYNSEALDIYDIDQLYENFENKIGIKLRAEHDNYPLTHVNKFHFYKKLFNLLNTTNGIEQGDDIYIKSQLFARATIIPIQEILLRLADQKTELSFNKVITDDYYVDGYSIYKTRPHIVFGLPDKPKIIIKIVETGTLDKFEHSLKWKIPNEKVDKTIKTLFCECLSLNLTNGIITNGKESLFIQFPDYSNSSQQDIPLSSQLQHQIEFPGVVKYKFFKGGELNSSHSIQMVIFGLLFEDECDYDLKPWRIGLIKAKKYEELQRKQLKHKL</sequence>